<protein>
    <recommendedName>
        <fullName evidence="4">ATP-grasp-modified RiPP</fullName>
    </recommendedName>
</protein>
<evidence type="ECO:0008006" key="4">
    <source>
        <dbReference type="Google" id="ProtNLM"/>
    </source>
</evidence>
<proteinExistence type="predicted"/>
<dbReference type="EMBL" id="NMUL01000007">
    <property type="protein sequence ID" value="OXM69614.1"/>
    <property type="molecule type" value="Genomic_DNA"/>
</dbReference>
<dbReference type="Proteomes" id="UP000215199">
    <property type="component" value="Unassembled WGS sequence"/>
</dbReference>
<evidence type="ECO:0000313" key="3">
    <source>
        <dbReference type="Proteomes" id="UP000215199"/>
    </source>
</evidence>
<feature type="region of interest" description="Disordered" evidence="1">
    <location>
        <begin position="1"/>
        <end position="59"/>
    </location>
</feature>
<accession>A0A229TFC5</accession>
<dbReference type="OrthoDB" id="3694020at2"/>
<evidence type="ECO:0000313" key="2">
    <source>
        <dbReference type="EMBL" id="OXM69614.1"/>
    </source>
</evidence>
<dbReference type="AlphaFoldDB" id="A0A229TFC5"/>
<reference evidence="3" key="1">
    <citation type="submission" date="2017-07" db="EMBL/GenBank/DDBJ databases">
        <title>Comparative genome mining reveals phylogenetic distribution patterns of secondary metabolites in Amycolatopsis.</title>
        <authorList>
            <person name="Adamek M."/>
            <person name="Alanjary M."/>
            <person name="Sales-Ortells H."/>
            <person name="Goodfellow M."/>
            <person name="Bull A.T."/>
            <person name="Kalinowski J."/>
            <person name="Ziemert N."/>
        </authorList>
    </citation>
    <scope>NUCLEOTIDE SEQUENCE [LARGE SCALE GENOMIC DNA]</scope>
    <source>
        <strain evidence="3">H5</strain>
    </source>
</reference>
<organism evidence="2 3">
    <name type="scientific">Amycolatopsis vastitatis</name>
    <dbReference type="NCBI Taxonomy" id="1905142"/>
    <lineage>
        <taxon>Bacteria</taxon>
        <taxon>Bacillati</taxon>
        <taxon>Actinomycetota</taxon>
        <taxon>Actinomycetes</taxon>
        <taxon>Pseudonocardiales</taxon>
        <taxon>Pseudonocardiaceae</taxon>
        <taxon>Amycolatopsis</taxon>
    </lineage>
</organism>
<evidence type="ECO:0000256" key="1">
    <source>
        <dbReference type="SAM" id="MobiDB-lite"/>
    </source>
</evidence>
<gene>
    <name evidence="2" type="ORF">CF165_08885</name>
</gene>
<keyword evidence="3" id="KW-1185">Reference proteome</keyword>
<name>A0A229TFC5_9PSEU</name>
<feature type="compositionally biased region" description="Basic and acidic residues" evidence="1">
    <location>
        <begin position="17"/>
        <end position="30"/>
    </location>
</feature>
<sequence length="59" mass="6281">MAPIEFHGTPSPVGDFDPVRQIRVDSEGRPLLEMGPPTAPTTGSTDGSEGDPSEDYHND</sequence>
<comment type="caution">
    <text evidence="2">The sequence shown here is derived from an EMBL/GenBank/DDBJ whole genome shotgun (WGS) entry which is preliminary data.</text>
</comment>